<dbReference type="EMBL" id="CAJRGZ010000015">
    <property type="protein sequence ID" value="CAG5150022.1"/>
    <property type="molecule type" value="Genomic_DNA"/>
</dbReference>
<evidence type="ECO:0000259" key="4">
    <source>
        <dbReference type="PROSITE" id="PS50158"/>
    </source>
</evidence>
<feature type="compositionally biased region" description="Basic residues" evidence="2">
    <location>
        <begin position="264"/>
        <end position="273"/>
    </location>
</feature>
<evidence type="ECO:0000256" key="1">
    <source>
        <dbReference type="PROSITE-ProRule" id="PRU00047"/>
    </source>
</evidence>
<protein>
    <recommendedName>
        <fullName evidence="4">CCHC-type domain-containing protein</fullName>
    </recommendedName>
</protein>
<dbReference type="Gene3D" id="4.10.60.10">
    <property type="entry name" value="Zinc finger, CCHC-type"/>
    <property type="match status" value="1"/>
</dbReference>
<feature type="domain" description="CCHC-type" evidence="4">
    <location>
        <begin position="321"/>
        <end position="335"/>
    </location>
</feature>
<feature type="region of interest" description="Disordered" evidence="2">
    <location>
        <begin position="258"/>
        <end position="292"/>
    </location>
</feature>
<reference evidence="5" key="1">
    <citation type="submission" date="2021-05" db="EMBL/GenBank/DDBJ databases">
        <authorList>
            <person name="Stam R."/>
        </authorList>
    </citation>
    <scope>NUCLEOTIDE SEQUENCE</scope>
    <source>
        <strain evidence="5">CS162</strain>
    </source>
</reference>
<dbReference type="Proteomes" id="UP000676310">
    <property type="component" value="Unassembled WGS sequence"/>
</dbReference>
<feature type="domain" description="CCHC-type" evidence="4">
    <location>
        <begin position="296"/>
        <end position="311"/>
    </location>
</feature>
<keyword evidence="3" id="KW-0812">Transmembrane</keyword>
<feature type="compositionally biased region" description="Basic and acidic residues" evidence="2">
    <location>
        <begin position="274"/>
        <end position="292"/>
    </location>
</feature>
<gene>
    <name evidence="5" type="ORF">ALTATR162_LOCUS2523</name>
</gene>
<dbReference type="GO" id="GO:0008270">
    <property type="term" value="F:zinc ion binding"/>
    <property type="evidence" value="ECO:0007669"/>
    <property type="project" value="UniProtKB-KW"/>
</dbReference>
<organism evidence="5 6">
    <name type="scientific">Alternaria atra</name>
    <dbReference type="NCBI Taxonomy" id="119953"/>
    <lineage>
        <taxon>Eukaryota</taxon>
        <taxon>Fungi</taxon>
        <taxon>Dikarya</taxon>
        <taxon>Ascomycota</taxon>
        <taxon>Pezizomycotina</taxon>
        <taxon>Dothideomycetes</taxon>
        <taxon>Pleosporomycetidae</taxon>
        <taxon>Pleosporales</taxon>
        <taxon>Pleosporineae</taxon>
        <taxon>Pleosporaceae</taxon>
        <taxon>Alternaria</taxon>
        <taxon>Alternaria sect. Ulocladioides</taxon>
    </lineage>
</organism>
<dbReference type="InterPro" id="IPR036875">
    <property type="entry name" value="Znf_CCHC_sf"/>
</dbReference>
<dbReference type="GO" id="GO:0003676">
    <property type="term" value="F:nucleic acid binding"/>
    <property type="evidence" value="ECO:0007669"/>
    <property type="project" value="InterPro"/>
</dbReference>
<evidence type="ECO:0000256" key="2">
    <source>
        <dbReference type="SAM" id="MobiDB-lite"/>
    </source>
</evidence>
<keyword evidence="6" id="KW-1185">Reference proteome</keyword>
<accession>A0A8J2HVJ4</accession>
<keyword evidence="1" id="KW-0863">Zinc-finger</keyword>
<feature type="compositionally biased region" description="Basic and acidic residues" evidence="2">
    <location>
        <begin position="167"/>
        <end position="177"/>
    </location>
</feature>
<name>A0A8J2HVJ4_9PLEO</name>
<feature type="region of interest" description="Disordered" evidence="2">
    <location>
        <begin position="137"/>
        <end position="193"/>
    </location>
</feature>
<evidence type="ECO:0000256" key="3">
    <source>
        <dbReference type="SAM" id="Phobius"/>
    </source>
</evidence>
<dbReference type="InterPro" id="IPR001878">
    <property type="entry name" value="Znf_CCHC"/>
</dbReference>
<keyword evidence="3" id="KW-0472">Membrane</keyword>
<dbReference type="Pfam" id="PF00098">
    <property type="entry name" value="zf-CCHC"/>
    <property type="match status" value="2"/>
</dbReference>
<dbReference type="PROSITE" id="PS50158">
    <property type="entry name" value="ZF_CCHC"/>
    <property type="match status" value="2"/>
</dbReference>
<keyword evidence="1" id="KW-0479">Metal-binding</keyword>
<feature type="region of interest" description="Disordered" evidence="2">
    <location>
        <begin position="83"/>
        <end position="117"/>
    </location>
</feature>
<feature type="compositionally biased region" description="Gly residues" evidence="2">
    <location>
        <begin position="98"/>
        <end position="108"/>
    </location>
</feature>
<dbReference type="OrthoDB" id="3797593at2759"/>
<keyword evidence="3" id="KW-1133">Transmembrane helix</keyword>
<proteinExistence type="predicted"/>
<dbReference type="SMART" id="SM00343">
    <property type="entry name" value="ZnF_C2HC"/>
    <property type="match status" value="2"/>
</dbReference>
<evidence type="ECO:0000313" key="5">
    <source>
        <dbReference type="EMBL" id="CAG5150022.1"/>
    </source>
</evidence>
<comment type="caution">
    <text evidence="5">The sequence shown here is derived from an EMBL/GenBank/DDBJ whole genome shotgun (WGS) entry which is preliminary data.</text>
</comment>
<evidence type="ECO:0000313" key="6">
    <source>
        <dbReference type="Proteomes" id="UP000676310"/>
    </source>
</evidence>
<dbReference type="RefSeq" id="XP_043166064.1">
    <property type="nucleotide sequence ID" value="XM_043310129.1"/>
</dbReference>
<dbReference type="AlphaFoldDB" id="A0A8J2HVJ4"/>
<keyword evidence="1" id="KW-0862">Zinc</keyword>
<dbReference type="SUPFAM" id="SSF57756">
    <property type="entry name" value="Retrovirus zinc finger-like domains"/>
    <property type="match status" value="1"/>
</dbReference>
<feature type="transmembrane region" description="Helical" evidence="3">
    <location>
        <begin position="6"/>
        <end position="25"/>
    </location>
</feature>
<feature type="compositionally biased region" description="Polar residues" evidence="2">
    <location>
        <begin position="139"/>
        <end position="160"/>
    </location>
</feature>
<sequence>MNGWLVFIIILLLLLSISYFGWYFYARWNASRNGLPPPSMNPMVAFSRSSASGTANSNYPGPAPTGIKGWFDTQVRKFKNRNNRYTTGSGYEDAGYSAGRGVGGGRGAGSRLDPDEAWSSRVGDEAYYEEQELGLHEPASTQGQTANPYANPTSYNNTAEPSRGRSRTRDSYDEHLDAQSARNPFGDDNAASLRGACRGNPTCEPEGYDKVRMAQITLRRLPSRYRPKLTRASGWNIEAVQTGRYDIEVTHELRQSTFVEERKSHRYRERSPRRHEPVDKQPRRDDRRREPDEGVRCFACNEPGHRAADCRIAQNFGRKGCFRCGDTGHIARACKVRVGQTKTDADLAADKLNGDSNSYYNNDRGGSERWCPSQEATTDGYVVGYTHAGYYVEDKVDWDDDALETGDAAPAAENVAVKSTQRDSNWHPDRLKMVREPYLGLPHLENAKVDDIPPTVQDLRGYDYRIQVMYQSKPRNQRFINGGNGKIAPARYGSEQRHDLGLCFATFLTRKRCEMGVDCPWRHHPLSNAEKAWIIEYGKKKGKEFIDNVDRWWSFPEVPVPGATMHGLGDKDT</sequence>
<dbReference type="GeneID" id="67013978"/>